<comment type="subunit">
    <text evidence="3">Homotetramer.</text>
</comment>
<dbReference type="GO" id="GO:0003955">
    <property type="term" value="F:NAD(P)H dehydrogenase (quinone) activity"/>
    <property type="evidence" value="ECO:0007669"/>
    <property type="project" value="UniProtKB-EC"/>
</dbReference>
<evidence type="ECO:0000256" key="5">
    <source>
        <dbReference type="ARBA" id="ARBA00022630"/>
    </source>
</evidence>
<comment type="catalytic activity">
    <reaction evidence="10">
        <text>a quinone + NADH + H(+) = a quinol + NAD(+)</text>
        <dbReference type="Rhea" id="RHEA:46160"/>
        <dbReference type="ChEBI" id="CHEBI:15378"/>
        <dbReference type="ChEBI" id="CHEBI:24646"/>
        <dbReference type="ChEBI" id="CHEBI:57540"/>
        <dbReference type="ChEBI" id="CHEBI:57945"/>
        <dbReference type="ChEBI" id="CHEBI:132124"/>
        <dbReference type="EC" id="1.6.5.2"/>
    </reaction>
</comment>
<dbReference type="GO" id="GO:0005829">
    <property type="term" value="C:cytosol"/>
    <property type="evidence" value="ECO:0007669"/>
    <property type="project" value="TreeGrafter"/>
</dbReference>
<feature type="domain" description="NADPH-dependent FMN reductase-like" evidence="14">
    <location>
        <begin position="85"/>
        <end position="231"/>
    </location>
</feature>
<keyword evidence="8" id="KW-0560">Oxidoreductase</keyword>
<dbReference type="GO" id="GO:0010181">
    <property type="term" value="F:FMN binding"/>
    <property type="evidence" value="ECO:0007669"/>
    <property type="project" value="TreeGrafter"/>
</dbReference>
<feature type="region of interest" description="Disordered" evidence="13">
    <location>
        <begin position="1"/>
        <end position="34"/>
    </location>
</feature>
<comment type="catalytic activity">
    <reaction evidence="11">
        <text>a quinone + NADPH + H(+) = a quinol + NADP(+)</text>
        <dbReference type="Rhea" id="RHEA:46164"/>
        <dbReference type="ChEBI" id="CHEBI:15378"/>
        <dbReference type="ChEBI" id="CHEBI:24646"/>
        <dbReference type="ChEBI" id="CHEBI:57783"/>
        <dbReference type="ChEBI" id="CHEBI:58349"/>
        <dbReference type="ChEBI" id="CHEBI:132124"/>
        <dbReference type="EC" id="1.6.5.2"/>
    </reaction>
</comment>
<feature type="compositionally biased region" description="Polar residues" evidence="13">
    <location>
        <begin position="7"/>
        <end position="17"/>
    </location>
</feature>
<dbReference type="AlphaFoldDB" id="A0A8S9MYQ1"/>
<accession>A0A8S9MYQ1</accession>
<proteinExistence type="inferred from homology"/>
<dbReference type="EC" id="1.6.5.2" evidence="4"/>
<protein>
    <recommendedName>
        <fullName evidence="4">NAD(P)H dehydrogenase (quinone)</fullName>
        <ecNumber evidence="4">1.6.5.2</ecNumber>
    </recommendedName>
</protein>
<keyword evidence="7" id="KW-0521">NADP</keyword>
<reference evidence="15" key="1">
    <citation type="submission" date="2019-12" db="EMBL/GenBank/DDBJ databases">
        <title>Genome sequencing and annotation of Brassica cretica.</title>
        <authorList>
            <person name="Studholme D.J."/>
            <person name="Sarris P."/>
        </authorList>
    </citation>
    <scope>NUCLEOTIDE SEQUENCE</scope>
    <source>
        <strain evidence="15">PFS-109/04</strain>
        <tissue evidence="15">Leaf</tissue>
    </source>
</reference>
<dbReference type="Proteomes" id="UP000712600">
    <property type="component" value="Unassembled WGS sequence"/>
</dbReference>
<evidence type="ECO:0000259" key="14">
    <source>
        <dbReference type="Pfam" id="PF03358"/>
    </source>
</evidence>
<evidence type="ECO:0000256" key="13">
    <source>
        <dbReference type="SAM" id="MobiDB-lite"/>
    </source>
</evidence>
<evidence type="ECO:0000256" key="7">
    <source>
        <dbReference type="ARBA" id="ARBA00022857"/>
    </source>
</evidence>
<evidence type="ECO:0000256" key="1">
    <source>
        <dbReference type="ARBA" id="ARBA00001917"/>
    </source>
</evidence>
<keyword evidence="5" id="KW-0285">Flavoprotein</keyword>
<evidence type="ECO:0000313" key="15">
    <source>
        <dbReference type="EMBL" id="KAF3485700.1"/>
    </source>
</evidence>
<evidence type="ECO:0000256" key="10">
    <source>
        <dbReference type="ARBA" id="ARBA00047678"/>
    </source>
</evidence>
<dbReference type="SUPFAM" id="SSF52218">
    <property type="entry name" value="Flavoproteins"/>
    <property type="match status" value="1"/>
</dbReference>
<dbReference type="EMBL" id="QGKX02002183">
    <property type="protein sequence ID" value="KAF3485700.1"/>
    <property type="molecule type" value="Genomic_DNA"/>
</dbReference>
<dbReference type="FunFam" id="3.40.50.360:FF:000031">
    <property type="entry name" value="NADPH:quinone oxidoreductase"/>
    <property type="match status" value="1"/>
</dbReference>
<evidence type="ECO:0000256" key="12">
    <source>
        <dbReference type="ARBA" id="ARBA00057099"/>
    </source>
</evidence>
<keyword evidence="6" id="KW-0288">FMN</keyword>
<comment type="cofactor">
    <cofactor evidence="1">
        <name>FMN</name>
        <dbReference type="ChEBI" id="CHEBI:58210"/>
    </cofactor>
</comment>
<organism evidence="15 16">
    <name type="scientific">Brassica cretica</name>
    <name type="common">Mustard</name>
    <dbReference type="NCBI Taxonomy" id="69181"/>
    <lineage>
        <taxon>Eukaryota</taxon>
        <taxon>Viridiplantae</taxon>
        <taxon>Streptophyta</taxon>
        <taxon>Embryophyta</taxon>
        <taxon>Tracheophyta</taxon>
        <taxon>Spermatophyta</taxon>
        <taxon>Magnoliopsida</taxon>
        <taxon>eudicotyledons</taxon>
        <taxon>Gunneridae</taxon>
        <taxon>Pentapetalae</taxon>
        <taxon>rosids</taxon>
        <taxon>malvids</taxon>
        <taxon>Brassicales</taxon>
        <taxon>Brassicaceae</taxon>
        <taxon>Brassiceae</taxon>
        <taxon>Brassica</taxon>
    </lineage>
</organism>
<evidence type="ECO:0000313" key="16">
    <source>
        <dbReference type="Proteomes" id="UP000712600"/>
    </source>
</evidence>
<evidence type="ECO:0000256" key="9">
    <source>
        <dbReference type="ARBA" id="ARBA00023027"/>
    </source>
</evidence>
<gene>
    <name evidence="15" type="ORF">F2Q69_00056037</name>
</gene>
<dbReference type="Gene3D" id="3.40.50.360">
    <property type="match status" value="1"/>
</dbReference>
<dbReference type="InterPro" id="IPR005025">
    <property type="entry name" value="FMN_Rdtase-like_dom"/>
</dbReference>
<name>A0A8S9MYQ1_BRACR</name>
<evidence type="ECO:0000256" key="8">
    <source>
        <dbReference type="ARBA" id="ARBA00023002"/>
    </source>
</evidence>
<dbReference type="PANTHER" id="PTHR30543">
    <property type="entry name" value="CHROMATE REDUCTASE"/>
    <property type="match status" value="1"/>
</dbReference>
<evidence type="ECO:0000256" key="4">
    <source>
        <dbReference type="ARBA" id="ARBA00012648"/>
    </source>
</evidence>
<dbReference type="Pfam" id="PF03358">
    <property type="entry name" value="FMN_red"/>
    <property type="match status" value="1"/>
</dbReference>
<dbReference type="PANTHER" id="PTHR30543:SF21">
    <property type="entry name" value="NAD(P)H-DEPENDENT FMN REDUCTASE LOT6"/>
    <property type="match status" value="1"/>
</dbReference>
<evidence type="ECO:0000256" key="6">
    <source>
        <dbReference type="ARBA" id="ARBA00022643"/>
    </source>
</evidence>
<dbReference type="InterPro" id="IPR029039">
    <property type="entry name" value="Flavoprotein-like_sf"/>
</dbReference>
<evidence type="ECO:0000256" key="2">
    <source>
        <dbReference type="ARBA" id="ARBA00005990"/>
    </source>
</evidence>
<comment type="caution">
    <text evidence="15">The sequence shown here is derived from an EMBL/GenBank/DDBJ whole genome shotgun (WGS) entry which is preliminary data.</text>
</comment>
<sequence length="270" mass="29583">MRENAFSPLSSSSTCERVSNGWVTPGMNRAHTGTLNADGLTRRAVDKWNLLSFLSLPPPNSNLIVSFSSSNRRKMEAVTAMKPLIKVAAISGSLRKGSFNTGLLRAAMELTKESVPGMQIEHIDISPLPLINTDLESNGTYPPVVEAFRQKILEADSILFASPEYNFSVSAPLKNAIDWASRSPNVWADKPAAIISTGGGFGGGRSQYHLRQIGVFLDLHFINKPEFTLNAFQPPQKFDAEGNLVDEVARERLKQVIVSLQAFTLRLQGK</sequence>
<comment type="function">
    <text evidence="12">The enzyme apparently serves as a quinone reductase in connection with conjugation reactions of hydroquinones involved in detoxification pathways.</text>
</comment>
<keyword evidence="9" id="KW-0520">NAD</keyword>
<comment type="similarity">
    <text evidence="2">Belongs to the SsuE family.</text>
</comment>
<evidence type="ECO:0000256" key="11">
    <source>
        <dbReference type="ARBA" id="ARBA00048983"/>
    </source>
</evidence>
<dbReference type="InterPro" id="IPR050712">
    <property type="entry name" value="NAD(P)H-dep_reductase"/>
</dbReference>
<evidence type="ECO:0000256" key="3">
    <source>
        <dbReference type="ARBA" id="ARBA00011881"/>
    </source>
</evidence>